<protein>
    <submittedName>
        <fullName evidence="3">Alkali-sensitive linkage protein</fullName>
        <ecNumber evidence="3">3.2.1.-</ecNumber>
    </submittedName>
</protein>
<dbReference type="EMBL" id="WIWV01000153">
    <property type="protein sequence ID" value="KAF7712758.1"/>
    <property type="molecule type" value="Genomic_DNA"/>
</dbReference>
<gene>
    <name evidence="3" type="ORF">PECM_002207</name>
</gene>
<reference evidence="3" key="1">
    <citation type="journal article" date="2020" name="Front. Microbiol.">
        <title>Gene regulatory networks of Penicillium echinulatum 2HH and Penicillium oxalicum 114-2 inferred by a computational biology approach.</title>
        <authorList>
            <person name="Lenz A.R."/>
            <person name="Galan-Vasquez E."/>
            <person name="Balbinot E."/>
            <person name="De Abreu F.P."/>
            <person name="De Oliveira N.S."/>
            <person name="Da Rosa L.O."/>
            <person name="De Avila E Silva S."/>
            <person name="Camassola M."/>
            <person name="Dillon A.J.P."/>
            <person name="Perez-Rueda E."/>
        </authorList>
    </citation>
    <scope>NUCLEOTIDE SEQUENCE</scope>
    <source>
        <strain evidence="3">S1M29</strain>
    </source>
</reference>
<dbReference type="InterPro" id="IPR053183">
    <property type="entry name" value="ASL1"/>
</dbReference>
<evidence type="ECO:0000313" key="4">
    <source>
        <dbReference type="Proteomes" id="UP000631181"/>
    </source>
</evidence>
<feature type="chain" id="PRO_5035312377" evidence="1">
    <location>
        <begin position="20"/>
        <end position="265"/>
    </location>
</feature>
<name>A0A8J8WGZ6_9EURO</name>
<sequence length="265" mass="28076">MVAFTRLFTTGLLATSAMAAPIVQQRSSSGKRGAAYNDIGTVQPLSAAGTVSWAYNWAMSSWGQALPSNVEYVPMLWGAKDFGGWFAAIETALSSGSNYIMGFNEPDIGSQANMSPAQAAGYYQNYITPFSGKAKLISPAVSSSTNQGMGLSWMNEFLNDCASCGISGMAIHWYGETADQFKSHVSNALTVAASHGISEVWVTEFALNADVGGVTNPANTAAFLADVLPWLDAQPGVSRYSYFMCAENYLVNGNALNQAGQAYIS</sequence>
<dbReference type="GO" id="GO:0071966">
    <property type="term" value="P:fungal-type cell wall polysaccharide metabolic process"/>
    <property type="evidence" value="ECO:0007669"/>
    <property type="project" value="TreeGrafter"/>
</dbReference>
<feature type="domain" description="Asl1-like glycosyl hydrolase catalytic" evidence="2">
    <location>
        <begin position="33"/>
        <end position="263"/>
    </location>
</feature>
<dbReference type="InterPro" id="IPR024655">
    <property type="entry name" value="Asl1_glyco_hydro_catalytic"/>
</dbReference>
<dbReference type="AlphaFoldDB" id="A0A8J8WGZ6"/>
<dbReference type="GO" id="GO:0016798">
    <property type="term" value="F:hydrolase activity, acting on glycosyl bonds"/>
    <property type="evidence" value="ECO:0007669"/>
    <property type="project" value="UniProtKB-KW"/>
</dbReference>
<keyword evidence="1" id="KW-0732">Signal</keyword>
<evidence type="ECO:0000259" key="2">
    <source>
        <dbReference type="Pfam" id="PF11790"/>
    </source>
</evidence>
<dbReference type="SUPFAM" id="SSF51445">
    <property type="entry name" value="(Trans)glycosidases"/>
    <property type="match status" value="1"/>
</dbReference>
<evidence type="ECO:0000256" key="1">
    <source>
        <dbReference type="SAM" id="SignalP"/>
    </source>
</evidence>
<dbReference type="Proteomes" id="UP000631181">
    <property type="component" value="Unassembled WGS sequence"/>
</dbReference>
<feature type="signal peptide" evidence="1">
    <location>
        <begin position="1"/>
        <end position="19"/>
    </location>
</feature>
<dbReference type="FunFam" id="3.20.20.80:FF:000271">
    <property type="entry name" value="Alkali-sensitive linkage protein 1"/>
    <property type="match status" value="1"/>
</dbReference>
<dbReference type="PANTHER" id="PTHR34154">
    <property type="entry name" value="ALKALI-SENSITIVE LINKAGE PROTEIN 1"/>
    <property type="match status" value="1"/>
</dbReference>
<dbReference type="Pfam" id="PF11790">
    <property type="entry name" value="Glyco_hydro_cc"/>
    <property type="match status" value="1"/>
</dbReference>
<comment type="caution">
    <text evidence="3">The sequence shown here is derived from an EMBL/GenBank/DDBJ whole genome shotgun (WGS) entry which is preliminary data.</text>
</comment>
<dbReference type="GO" id="GO:0009277">
    <property type="term" value="C:fungal-type cell wall"/>
    <property type="evidence" value="ECO:0007669"/>
    <property type="project" value="TreeGrafter"/>
</dbReference>
<dbReference type="Gene3D" id="3.20.20.80">
    <property type="entry name" value="Glycosidases"/>
    <property type="match status" value="1"/>
</dbReference>
<keyword evidence="3" id="KW-0326">Glycosidase</keyword>
<evidence type="ECO:0000313" key="3">
    <source>
        <dbReference type="EMBL" id="KAF7712758.1"/>
    </source>
</evidence>
<dbReference type="OrthoDB" id="43654at2759"/>
<dbReference type="InterPro" id="IPR017853">
    <property type="entry name" value="GH"/>
</dbReference>
<proteinExistence type="predicted"/>
<organism evidence="3 4">
    <name type="scientific">Penicillium ucsense</name>
    <dbReference type="NCBI Taxonomy" id="2839758"/>
    <lineage>
        <taxon>Eukaryota</taxon>
        <taxon>Fungi</taxon>
        <taxon>Dikarya</taxon>
        <taxon>Ascomycota</taxon>
        <taxon>Pezizomycotina</taxon>
        <taxon>Eurotiomycetes</taxon>
        <taxon>Eurotiomycetidae</taxon>
        <taxon>Eurotiales</taxon>
        <taxon>Aspergillaceae</taxon>
        <taxon>Penicillium</taxon>
    </lineage>
</organism>
<accession>A0A8J8WGZ6</accession>
<keyword evidence="4" id="KW-1185">Reference proteome</keyword>
<dbReference type="EC" id="3.2.1.-" evidence="3"/>
<keyword evidence="3" id="KW-0378">Hydrolase</keyword>
<dbReference type="PANTHER" id="PTHR34154:SF10">
    <property type="entry name" value="ASL1-LIKE GLYCOSYL HYDROLASE CATALYTIC DOMAIN-CONTAINING PROTEIN"/>
    <property type="match status" value="1"/>
</dbReference>